<dbReference type="RefSeq" id="XP_013403760.1">
    <property type="nucleotide sequence ID" value="XM_013548306.2"/>
</dbReference>
<dbReference type="InterPro" id="IPR011333">
    <property type="entry name" value="SKP1/BTB/POZ_sf"/>
</dbReference>
<dbReference type="GeneID" id="106169020"/>
<protein>
    <recommendedName>
        <fullName evidence="1">BTB/POZ domain-containing protein 16</fullName>
    </recommendedName>
</protein>
<name>A0A1S3IZY8_LINAN</name>
<dbReference type="InterPro" id="IPR042833">
    <property type="entry name" value="BTBD16"/>
</dbReference>
<dbReference type="Pfam" id="PF23998">
    <property type="entry name" value="BTB_BTBDG"/>
    <property type="match status" value="1"/>
</dbReference>
<dbReference type="Proteomes" id="UP000085678">
    <property type="component" value="Unplaced"/>
</dbReference>
<feature type="domain" description="BTBDG BTB/POZ" evidence="4">
    <location>
        <begin position="291"/>
        <end position="362"/>
    </location>
</feature>
<keyword evidence="5" id="KW-1185">Reference proteome</keyword>
<dbReference type="Pfam" id="PF21059">
    <property type="entry name" value="BTBD16_C"/>
    <property type="match status" value="1"/>
</dbReference>
<feature type="domain" description="BTB/POZ" evidence="3">
    <location>
        <begin position="540"/>
        <end position="646"/>
    </location>
</feature>
<gene>
    <name evidence="6" type="primary">LOC106169020</name>
</gene>
<sequence length="667" mass="76007">MMAEAKTMTYLPPKLHTSYYPTFPPKPSEDSLSYIRSVLTAPTTALMGVVVDGRKPERHAVTPRCRVRKMVGGTNRWRLPESLGSDLLGSSQALRAINLPYNESMVHILTAENPHQSINLDMEKPYKFPLADMRPRTTTGGDRPVASSMLPQCPSPPYSAQPKPKYAGIPPIPTFVPSRARPAKPMDVFHYHSKRTTYPTGPDVLLHCAGMDWELHRPFLQKSETLSSLLNYADNPCPRYYYKNKASETLDNYINRSHIYSNEYREISSRLNKVEVKDEAELGKERRGLDHPAHTSARCMANMTVITLDLKDPVITKHSIAVALGNLYHDETEVEVVDVVGVLAVAYHLKFKHLENGCARIMMRSIRSRTVCSFYQAAVKYKQHEVATSCERWLECNLIPQLSTQIQLRDLPMDVLQKILKSSRLFTFNEYSLYKVLAYWVFLQMNPQIQLMPSHSSVLAYFNSLPKNSSLLEREEGQAYAPLFQTLRLHGIIDSSHIQDIQQMNILPQSWIVHILAQHYQALHGGGDMTLMTNFNAAAIRQGFIVDDEPPYHSEVFSLHGFHFEIKAVRTSKRGTYSFYMQRLKPTDPTLTFRQCERATFSMRPDRDVKYKIMVQTVHDGEQELYTTGPLTQRFGLGDKTSRSEVMTVDNLVKPIFVSFALIFPPS</sequence>
<evidence type="ECO:0000259" key="2">
    <source>
        <dbReference type="Pfam" id="PF07707"/>
    </source>
</evidence>
<feature type="domain" description="BACK" evidence="2">
    <location>
        <begin position="372"/>
        <end position="445"/>
    </location>
</feature>
<reference evidence="6" key="1">
    <citation type="submission" date="2025-08" db="UniProtKB">
        <authorList>
            <consortium name="RefSeq"/>
        </authorList>
    </citation>
    <scope>IDENTIFICATION</scope>
    <source>
        <tissue evidence="6">Gonads</tissue>
    </source>
</reference>
<dbReference type="CDD" id="cd18492">
    <property type="entry name" value="BACK_BTBD16"/>
    <property type="match status" value="1"/>
</dbReference>
<dbReference type="InterPro" id="IPR048859">
    <property type="entry name" value="BTBD16_C"/>
</dbReference>
<accession>A0A1S3IZY8</accession>
<proteinExistence type="predicted"/>
<dbReference type="OrthoDB" id="6359943at2759"/>
<evidence type="ECO:0000256" key="1">
    <source>
        <dbReference type="ARBA" id="ARBA00016271"/>
    </source>
</evidence>
<organism evidence="5 6">
    <name type="scientific">Lingula anatina</name>
    <name type="common">Brachiopod</name>
    <name type="synonym">Lingula unguis</name>
    <dbReference type="NCBI Taxonomy" id="7574"/>
    <lineage>
        <taxon>Eukaryota</taxon>
        <taxon>Metazoa</taxon>
        <taxon>Spiralia</taxon>
        <taxon>Lophotrochozoa</taxon>
        <taxon>Brachiopoda</taxon>
        <taxon>Linguliformea</taxon>
        <taxon>Lingulata</taxon>
        <taxon>Lingulida</taxon>
        <taxon>Linguloidea</taxon>
        <taxon>Lingulidae</taxon>
        <taxon>Lingula</taxon>
    </lineage>
</organism>
<dbReference type="InterPro" id="IPR011705">
    <property type="entry name" value="BACK"/>
</dbReference>
<dbReference type="InterPro" id="IPR056426">
    <property type="entry name" value="BTB_BTBDG"/>
</dbReference>
<evidence type="ECO:0000259" key="3">
    <source>
        <dbReference type="Pfam" id="PF21059"/>
    </source>
</evidence>
<dbReference type="PANTHER" id="PTHR46843:SF1">
    <property type="entry name" value="BTB_POZ DOMAIN-CONTAINING PROTEIN 16"/>
    <property type="match status" value="1"/>
</dbReference>
<dbReference type="PANTHER" id="PTHR46843">
    <property type="entry name" value="BTB/POZ DOMAIN-CONTAINING PROTEIN 16"/>
    <property type="match status" value="1"/>
</dbReference>
<dbReference type="Gene3D" id="3.30.710.10">
    <property type="entry name" value="Potassium Channel Kv1.1, Chain A"/>
    <property type="match status" value="1"/>
</dbReference>
<dbReference type="AlphaFoldDB" id="A0A1S3IZY8"/>
<evidence type="ECO:0000313" key="6">
    <source>
        <dbReference type="RefSeq" id="XP_013403760.1"/>
    </source>
</evidence>
<dbReference type="Pfam" id="PF07707">
    <property type="entry name" value="BACK"/>
    <property type="match status" value="1"/>
</dbReference>
<evidence type="ECO:0000313" key="5">
    <source>
        <dbReference type="Proteomes" id="UP000085678"/>
    </source>
</evidence>
<evidence type="ECO:0000259" key="4">
    <source>
        <dbReference type="Pfam" id="PF23998"/>
    </source>
</evidence>